<keyword evidence="3" id="KW-1185">Reference proteome</keyword>
<protein>
    <recommendedName>
        <fullName evidence="4">Secreted protein</fullName>
    </recommendedName>
</protein>
<evidence type="ECO:0000256" key="1">
    <source>
        <dbReference type="SAM" id="SignalP"/>
    </source>
</evidence>
<dbReference type="Proteomes" id="UP000711178">
    <property type="component" value="Unassembled WGS sequence"/>
</dbReference>
<proteinExistence type="predicted"/>
<comment type="caution">
    <text evidence="2">The sequence shown here is derived from an EMBL/GenBank/DDBJ whole genome shotgun (WGS) entry which is preliminary data.</text>
</comment>
<organism evidence="2 3">
    <name type="scientific">Chromobacterium subtsugae</name>
    <dbReference type="NCBI Taxonomy" id="251747"/>
    <lineage>
        <taxon>Bacteria</taxon>
        <taxon>Pseudomonadati</taxon>
        <taxon>Pseudomonadota</taxon>
        <taxon>Betaproteobacteria</taxon>
        <taxon>Neisseriales</taxon>
        <taxon>Chromobacteriaceae</taxon>
        <taxon>Chromobacterium</taxon>
    </lineage>
</organism>
<evidence type="ECO:0008006" key="4">
    <source>
        <dbReference type="Google" id="ProtNLM"/>
    </source>
</evidence>
<evidence type="ECO:0000313" key="2">
    <source>
        <dbReference type="EMBL" id="MBW8289453.1"/>
    </source>
</evidence>
<sequence>MSGHGYWAAAIALAAILSVQAASAADAAAGQCRTLTDIEGRYRCAGECVTTAADGSRSLVKVSGEEDAIRRFDGSQWIYQIDITGSGGFAETEIGGLSGHVLQTATAHVSDQQYPVLEEYAFAADDHCRATGYVKTVRNPDPVALKACSLACSR</sequence>
<dbReference type="EMBL" id="JAHDTB010000018">
    <property type="protein sequence ID" value="MBW8289453.1"/>
    <property type="molecule type" value="Genomic_DNA"/>
</dbReference>
<name>A0ABS7FJG1_9NEIS</name>
<evidence type="ECO:0000313" key="3">
    <source>
        <dbReference type="Proteomes" id="UP000711178"/>
    </source>
</evidence>
<dbReference type="GeneID" id="89686274"/>
<feature type="signal peptide" evidence="1">
    <location>
        <begin position="1"/>
        <end position="24"/>
    </location>
</feature>
<accession>A0ABS7FJG1</accession>
<dbReference type="RefSeq" id="WP_043580653.1">
    <property type="nucleotide sequence ID" value="NZ_CP142381.1"/>
</dbReference>
<gene>
    <name evidence="2" type="ORF">KIF53_17600</name>
</gene>
<keyword evidence="1" id="KW-0732">Signal</keyword>
<reference evidence="2 3" key="1">
    <citation type="submission" date="2021-05" db="EMBL/GenBank/DDBJ databases">
        <title>Draft Whole Genome Sequencing Of Biosensor Chromobacterium violaceum Strain CV026 Reveals A Regulatory RNA In Chromobacterium violaceum Phenotype Regulatory Network.</title>
        <authorList>
            <person name="Hong K.W."/>
            <person name="Chan K.G."/>
            <person name="Chang C.-Y."/>
        </authorList>
    </citation>
    <scope>NUCLEOTIDE SEQUENCE [LARGE SCALE GENOMIC DNA]</scope>
    <source>
        <strain evidence="2 3">ATCC 31532</strain>
    </source>
</reference>
<feature type="chain" id="PRO_5046977357" description="Secreted protein" evidence="1">
    <location>
        <begin position="25"/>
        <end position="154"/>
    </location>
</feature>